<keyword evidence="3" id="KW-1185">Reference proteome</keyword>
<dbReference type="InterPro" id="IPR019933">
    <property type="entry name" value="DivIVA_domain"/>
</dbReference>
<dbReference type="AlphaFoldDB" id="A0A1X6XL89"/>
<feature type="compositionally biased region" description="Basic and acidic residues" evidence="1">
    <location>
        <begin position="142"/>
        <end position="152"/>
    </location>
</feature>
<proteinExistence type="predicted"/>
<dbReference type="NCBIfam" id="TIGR03544">
    <property type="entry name" value="DivI1A_domain"/>
    <property type="match status" value="1"/>
</dbReference>
<gene>
    <name evidence="2" type="ORF">FM105_12220</name>
</gene>
<dbReference type="Proteomes" id="UP000196581">
    <property type="component" value="Unassembled WGS sequence"/>
</dbReference>
<name>A0A1X6XL89_9MICO</name>
<accession>A0A1X6XL89</accession>
<sequence>MWIILGVCAAVFVLVIAFAGARGAFDGGMSDEEADVPPAQRLTDDAGADDIAALRFTPTLWGYRPAEVDDALSRLKARITVQDARLAALGQPVAGQQPAQLLTAQDQPAQQPAAQDQPAQPRSAQHQSAQHQPAPGTAPTDRGTDPSTERFRPPGSGTATFSHDQ</sequence>
<evidence type="ECO:0008006" key="4">
    <source>
        <dbReference type="Google" id="ProtNLM"/>
    </source>
</evidence>
<evidence type="ECO:0000313" key="3">
    <source>
        <dbReference type="Proteomes" id="UP000196581"/>
    </source>
</evidence>
<reference evidence="3" key="1">
    <citation type="submission" date="2017-02" db="EMBL/GenBank/DDBJ databases">
        <authorList>
            <person name="Dridi B."/>
        </authorList>
    </citation>
    <scope>NUCLEOTIDE SEQUENCE [LARGE SCALE GENOMIC DNA]</scope>
    <source>
        <strain evidence="3">B Co 03.10</strain>
    </source>
</reference>
<dbReference type="EMBL" id="FWFF01000019">
    <property type="protein sequence ID" value="SLN00095.1"/>
    <property type="molecule type" value="Genomic_DNA"/>
</dbReference>
<evidence type="ECO:0000256" key="1">
    <source>
        <dbReference type="SAM" id="MobiDB-lite"/>
    </source>
</evidence>
<feature type="region of interest" description="Disordered" evidence="1">
    <location>
        <begin position="97"/>
        <end position="165"/>
    </location>
</feature>
<evidence type="ECO:0000313" key="2">
    <source>
        <dbReference type="EMBL" id="SLN00095.1"/>
    </source>
</evidence>
<organism evidence="2 3">
    <name type="scientific">Brevibacterium yomogidense</name>
    <dbReference type="NCBI Taxonomy" id="946573"/>
    <lineage>
        <taxon>Bacteria</taxon>
        <taxon>Bacillati</taxon>
        <taxon>Actinomycetota</taxon>
        <taxon>Actinomycetes</taxon>
        <taxon>Micrococcales</taxon>
        <taxon>Brevibacteriaceae</taxon>
        <taxon>Brevibacterium</taxon>
    </lineage>
</organism>
<feature type="compositionally biased region" description="Low complexity" evidence="1">
    <location>
        <begin position="97"/>
        <end position="135"/>
    </location>
</feature>
<protein>
    <recommendedName>
        <fullName evidence="4">DivIVA domain-containing protein</fullName>
    </recommendedName>
</protein>